<feature type="compositionally biased region" description="Polar residues" evidence="1">
    <location>
        <begin position="412"/>
        <end position="440"/>
    </location>
</feature>
<proteinExistence type="predicted"/>
<sequence>MSSRLRPTPLTIRPPSPSSVPPSITTPTHPIPNATFSPRRAPLPPSPTHSTHSGVSGLSGLSNASAPQDGSRGSSDVSRYGYGYGGGGAGGDMAPPPLPAKTDKRLPLPPGLTGMIPSSPHKARGDRGYAGPGLYDNKLEGGERAEQVGGGRSMAETMAHSSPSSPWSLLTIHVLPLFAGSPLKTPIEDLNQLCHSHIIATSQRTPASRLVAVLGSDLRDFIASGMLTLKAMVETVDEGKIIPRASEVWWFFWTQVLPYLEGVFLPFSQVRDLANTATGQATSQSITVRHLLLSGFLLHILLPLLPRLIPIVTMNQSVAASLNAEAARSAAPPTTPDLQRILQMSLVLSTQARYSSFVPSQSAAEHETRDAEVRDNVEGLGKAVRWRLALIAQRLAERSAGPAGSGVSGSPTNKNSQWPSRPASLQRTPSMLQRGPSMSQPARYRRRGWRASTNFGQLDPGPSAPSVPAHPARQNSDFLQHPQSRWGRPRVDEEDEDDNLTPGQGFVPPSRQDSYATTMTGSTATTTGLTTAASTLTAGTIRDGLGAGFGGESQRTPLAEFGTRNGRVRADSSGSSEVTPMPPMPPDPRRMGRV</sequence>
<dbReference type="STRING" id="1890683.A0A427XU28"/>
<dbReference type="AlphaFoldDB" id="A0A427XU28"/>
<dbReference type="GO" id="GO:0031932">
    <property type="term" value="C:TORC2 complex"/>
    <property type="evidence" value="ECO:0007669"/>
    <property type="project" value="TreeGrafter"/>
</dbReference>
<feature type="compositionally biased region" description="Low complexity" evidence="1">
    <location>
        <begin position="21"/>
        <end position="32"/>
    </location>
</feature>
<dbReference type="EMBL" id="RSCD01000027">
    <property type="protein sequence ID" value="RSH82307.1"/>
    <property type="molecule type" value="Genomic_DNA"/>
</dbReference>
<dbReference type="GO" id="GO:0038203">
    <property type="term" value="P:TORC2 signaling"/>
    <property type="evidence" value="ECO:0007669"/>
    <property type="project" value="TreeGrafter"/>
</dbReference>
<dbReference type="Pfam" id="PF08539">
    <property type="entry name" value="HbrB"/>
    <property type="match status" value="1"/>
</dbReference>
<name>A0A427XU28_9TREE</name>
<evidence type="ECO:0000313" key="3">
    <source>
        <dbReference type="Proteomes" id="UP000279259"/>
    </source>
</evidence>
<dbReference type="PANTHER" id="PTHR32428">
    <property type="entry name" value="TARGET OF RAPAMYCIN COMPLEX 2 SUBUNIT BIT61-RELATED"/>
    <property type="match status" value="1"/>
</dbReference>
<feature type="region of interest" description="Disordered" evidence="1">
    <location>
        <begin position="113"/>
        <end position="139"/>
    </location>
</feature>
<organism evidence="2 3">
    <name type="scientific">Saitozyma podzolica</name>
    <dbReference type="NCBI Taxonomy" id="1890683"/>
    <lineage>
        <taxon>Eukaryota</taxon>
        <taxon>Fungi</taxon>
        <taxon>Dikarya</taxon>
        <taxon>Basidiomycota</taxon>
        <taxon>Agaricomycotina</taxon>
        <taxon>Tremellomycetes</taxon>
        <taxon>Tremellales</taxon>
        <taxon>Trimorphomycetaceae</taxon>
        <taxon>Saitozyma</taxon>
    </lineage>
</organism>
<feature type="compositionally biased region" description="Low complexity" evidence="1">
    <location>
        <begin position="1"/>
        <end position="11"/>
    </location>
</feature>
<evidence type="ECO:0000256" key="1">
    <source>
        <dbReference type="SAM" id="MobiDB-lite"/>
    </source>
</evidence>
<dbReference type="PANTHER" id="PTHR32428:SF2">
    <property type="entry name" value="TARGET OF RAPAMYCIN COMPLEX 2 SUBUNIT BIT61-RELATED"/>
    <property type="match status" value="1"/>
</dbReference>
<feature type="region of interest" description="Disordered" evidence="1">
    <location>
        <begin position="547"/>
        <end position="594"/>
    </location>
</feature>
<feature type="region of interest" description="Disordered" evidence="1">
    <location>
        <begin position="399"/>
        <end position="522"/>
    </location>
</feature>
<accession>A0A427XU28</accession>
<gene>
    <name evidence="2" type="ORF">EHS25_006017</name>
</gene>
<dbReference type="Proteomes" id="UP000279259">
    <property type="component" value="Unassembled WGS sequence"/>
</dbReference>
<feature type="region of interest" description="Disordered" evidence="1">
    <location>
        <begin position="1"/>
        <end position="83"/>
    </location>
</feature>
<dbReference type="OrthoDB" id="2290221at2759"/>
<feature type="compositionally biased region" description="Polar residues" evidence="1">
    <location>
        <begin position="54"/>
        <end position="68"/>
    </location>
</feature>
<feature type="compositionally biased region" description="Polar residues" evidence="1">
    <location>
        <begin position="473"/>
        <end position="483"/>
    </location>
</feature>
<keyword evidence="3" id="KW-1185">Reference proteome</keyword>
<protein>
    <submittedName>
        <fullName evidence="2">Uncharacterized protein</fullName>
    </submittedName>
</protein>
<feature type="compositionally biased region" description="Low complexity" evidence="1">
    <location>
        <begin position="69"/>
        <end position="81"/>
    </location>
</feature>
<evidence type="ECO:0000313" key="2">
    <source>
        <dbReference type="EMBL" id="RSH82307.1"/>
    </source>
</evidence>
<dbReference type="InterPro" id="IPR013745">
    <property type="entry name" value="Bit61/PRR5"/>
</dbReference>
<reference evidence="2 3" key="1">
    <citation type="submission" date="2018-11" db="EMBL/GenBank/DDBJ databases">
        <title>Genome sequence of Saitozyma podzolica DSM 27192.</title>
        <authorList>
            <person name="Aliyu H."/>
            <person name="Gorte O."/>
            <person name="Ochsenreither K."/>
        </authorList>
    </citation>
    <scope>NUCLEOTIDE SEQUENCE [LARGE SCALE GENOMIC DNA]</scope>
    <source>
        <strain evidence="2 3">DSM 27192</strain>
    </source>
</reference>
<comment type="caution">
    <text evidence="2">The sequence shown here is derived from an EMBL/GenBank/DDBJ whole genome shotgun (WGS) entry which is preliminary data.</text>
</comment>